<keyword evidence="2" id="KW-1185">Reference proteome</keyword>
<proteinExistence type="predicted"/>
<sequence length="153" mass="17026">MAFNKIACKSSDFYVICTLPDFCWVPPPAPPVTPPIPFPLFADLGGAKTVAKDVRLNRKPAIVFKVSKTNRTTGDELSLPGRKGILSRTAIKPAWPMMHSSSVKIRKRHIIRTGDMFYMNNKPKGKLLPNPVFPVRPLPVVRSIDTRAEVFGE</sequence>
<evidence type="ECO:0000313" key="2">
    <source>
        <dbReference type="Proteomes" id="UP000004863"/>
    </source>
</evidence>
<dbReference type="EMBL" id="AJJQ01000029">
    <property type="protein sequence ID" value="EID51230.1"/>
    <property type="molecule type" value="Genomic_DNA"/>
</dbReference>
<evidence type="ECO:0000313" key="1">
    <source>
        <dbReference type="EMBL" id="EID51230.1"/>
    </source>
</evidence>
<dbReference type="Pfam" id="PF13665">
    <property type="entry name" value="Tox-PAAR-like"/>
    <property type="match status" value="1"/>
</dbReference>
<dbReference type="Proteomes" id="UP000004863">
    <property type="component" value="Unassembled WGS sequence"/>
</dbReference>
<gene>
    <name evidence="1" type="ORF">HMPREF1324_1230</name>
</gene>
<dbReference type="RefSeq" id="WP_006888013.1">
    <property type="nucleotide sequence ID" value="NZ_AJJQ01000029.1"/>
</dbReference>
<name>I0UTM7_9MICC</name>
<comment type="caution">
    <text evidence="1">The sequence shown here is derived from an EMBL/GenBank/DDBJ whole genome shotgun (WGS) entry which is preliminary data.</text>
</comment>
<reference evidence="1" key="1">
    <citation type="submission" date="2012-03" db="EMBL/GenBank/DDBJ databases">
        <authorList>
            <person name="Durkin A.S."/>
            <person name="McCorrison J."/>
            <person name="Torralba M."/>
            <person name="Gillis M."/>
            <person name="Methe B."/>
            <person name="Sutton G."/>
            <person name="Nelson K.E."/>
        </authorList>
    </citation>
    <scope>NUCLEOTIDE SEQUENCE [LARGE SCALE GENOMIC DNA]</scope>
    <source>
        <strain evidence="1">F0474</strain>
    </source>
</reference>
<dbReference type="AlphaFoldDB" id="I0UTM7"/>
<organism evidence="1 2">
    <name type="scientific">Rothia aeria F0474</name>
    <dbReference type="NCBI Taxonomy" id="1125724"/>
    <lineage>
        <taxon>Bacteria</taxon>
        <taxon>Bacillati</taxon>
        <taxon>Actinomycetota</taxon>
        <taxon>Actinomycetes</taxon>
        <taxon>Micrococcales</taxon>
        <taxon>Micrococcaceae</taxon>
        <taxon>Rothia</taxon>
    </lineage>
</organism>
<dbReference type="PATRIC" id="fig|1125724.3.peg.1010"/>
<protein>
    <submittedName>
        <fullName evidence="1">Uncharacterized protein</fullName>
    </submittedName>
</protein>
<accession>I0UTM7</accession>